<feature type="transmembrane region" description="Helical" evidence="1">
    <location>
        <begin position="48"/>
        <end position="65"/>
    </location>
</feature>
<reference evidence="3" key="1">
    <citation type="journal article" date="2014" name="Proc. Natl. Acad. Sci. U.S.A.">
        <title>Extensive sampling of basidiomycete genomes demonstrates inadequacy of the white-rot/brown-rot paradigm for wood decay fungi.</title>
        <authorList>
            <person name="Riley R."/>
            <person name="Salamov A.A."/>
            <person name="Brown D.W."/>
            <person name="Nagy L.G."/>
            <person name="Floudas D."/>
            <person name="Held B.W."/>
            <person name="Levasseur A."/>
            <person name="Lombard V."/>
            <person name="Morin E."/>
            <person name="Otillar R."/>
            <person name="Lindquist E.A."/>
            <person name="Sun H."/>
            <person name="LaButti K.M."/>
            <person name="Schmutz J."/>
            <person name="Jabbour D."/>
            <person name="Luo H."/>
            <person name="Baker S.E."/>
            <person name="Pisabarro A.G."/>
            <person name="Walton J.D."/>
            <person name="Blanchette R.A."/>
            <person name="Henrissat B."/>
            <person name="Martin F."/>
            <person name="Cullen D."/>
            <person name="Hibbett D.S."/>
            <person name="Grigoriev I.V."/>
        </authorList>
    </citation>
    <scope>NUCLEOTIDE SEQUENCE [LARGE SCALE GENOMIC DNA]</scope>
    <source>
        <strain evidence="3">MUCL 33604</strain>
    </source>
</reference>
<sequence>MDGPHLVALSIFVSYFILIAVLFRLIVKSLPVPRQNDAIRNRSRTFRVLTCLSFGHTWFYMFKYMRWSFVNYESSVAVHDPRVLYRITDWLLNTGLFEEAWALVCNGPMNWWWSEQLCLFTVGAWTIFIAIEGHKYGVKHVWAYMLLGQVVAISVASNLFYLALLGAMQGRRPLHSPRASPLLWISVLLSLATVGMSPYTSDKTFLPNLLTMHALLVIPLAFSPLHFPAYSIRVSTLASLVTVMALGLHLRTTLFALLSLPSPSRQSPLDFLVSAWEVLHSHPAQSSIGWDVIWTTVSFFLWAILSRPSMGNLGRLRGLFLFLLAWPGTLLGSVGFIAPYVLQG</sequence>
<feature type="transmembrane region" description="Helical" evidence="1">
    <location>
        <begin position="288"/>
        <end position="306"/>
    </location>
</feature>
<evidence type="ECO:0000313" key="2">
    <source>
        <dbReference type="EMBL" id="KDQ51370.1"/>
    </source>
</evidence>
<dbReference type="EMBL" id="KL197749">
    <property type="protein sequence ID" value="KDQ51370.1"/>
    <property type="molecule type" value="Genomic_DNA"/>
</dbReference>
<organism evidence="2 3">
    <name type="scientific">Jaapia argillacea MUCL 33604</name>
    <dbReference type="NCBI Taxonomy" id="933084"/>
    <lineage>
        <taxon>Eukaryota</taxon>
        <taxon>Fungi</taxon>
        <taxon>Dikarya</taxon>
        <taxon>Basidiomycota</taxon>
        <taxon>Agaricomycotina</taxon>
        <taxon>Agaricomycetes</taxon>
        <taxon>Agaricomycetidae</taxon>
        <taxon>Jaapiales</taxon>
        <taxon>Jaapiaceae</taxon>
        <taxon>Jaapia</taxon>
    </lineage>
</organism>
<feature type="transmembrane region" description="Helical" evidence="1">
    <location>
        <begin position="6"/>
        <end position="27"/>
    </location>
</feature>
<dbReference type="Pfam" id="PF11196">
    <property type="entry name" value="DUF2834"/>
    <property type="match status" value="1"/>
</dbReference>
<keyword evidence="1" id="KW-0472">Membrane</keyword>
<dbReference type="HOGENOM" id="CLU_037033_1_1_1"/>
<keyword evidence="1" id="KW-0812">Transmembrane</keyword>
<dbReference type="InParanoid" id="A0A067PC06"/>
<feature type="transmembrane region" description="Helical" evidence="1">
    <location>
        <begin position="237"/>
        <end position="260"/>
    </location>
</feature>
<evidence type="ECO:0000256" key="1">
    <source>
        <dbReference type="SAM" id="Phobius"/>
    </source>
</evidence>
<feature type="transmembrane region" description="Helical" evidence="1">
    <location>
        <begin position="179"/>
        <end position="199"/>
    </location>
</feature>
<dbReference type="InterPro" id="IPR021362">
    <property type="entry name" value="DUF2834"/>
</dbReference>
<feature type="transmembrane region" description="Helical" evidence="1">
    <location>
        <begin position="205"/>
        <end position="225"/>
    </location>
</feature>
<keyword evidence="3" id="KW-1185">Reference proteome</keyword>
<dbReference type="OrthoDB" id="2126185at2759"/>
<feature type="transmembrane region" description="Helical" evidence="1">
    <location>
        <begin position="142"/>
        <end position="167"/>
    </location>
</feature>
<proteinExistence type="predicted"/>
<dbReference type="Proteomes" id="UP000027265">
    <property type="component" value="Unassembled WGS sequence"/>
</dbReference>
<dbReference type="AlphaFoldDB" id="A0A067PC06"/>
<name>A0A067PC06_9AGAM</name>
<gene>
    <name evidence="2" type="ORF">JAAARDRAFT_41220</name>
</gene>
<keyword evidence="1" id="KW-1133">Transmembrane helix</keyword>
<accession>A0A067PC06</accession>
<evidence type="ECO:0000313" key="3">
    <source>
        <dbReference type="Proteomes" id="UP000027265"/>
    </source>
</evidence>
<feature type="transmembrane region" description="Helical" evidence="1">
    <location>
        <begin position="318"/>
        <end position="342"/>
    </location>
</feature>
<protein>
    <submittedName>
        <fullName evidence="2">Uncharacterized protein</fullName>
    </submittedName>
</protein>